<comment type="caution">
    <text evidence="3">The sequence shown here is derived from an EMBL/GenBank/DDBJ whole genome shotgun (WGS) entry which is preliminary data.</text>
</comment>
<feature type="transmembrane region" description="Helical" evidence="2">
    <location>
        <begin position="6"/>
        <end position="26"/>
    </location>
</feature>
<keyword evidence="2" id="KW-1133">Transmembrane helix</keyword>
<accession>A0A4Z1FYX2</accession>
<evidence type="ECO:0000313" key="4">
    <source>
        <dbReference type="Proteomes" id="UP000297910"/>
    </source>
</evidence>
<organism evidence="3 4">
    <name type="scientific">Botrytis paeoniae</name>
    <dbReference type="NCBI Taxonomy" id="278948"/>
    <lineage>
        <taxon>Eukaryota</taxon>
        <taxon>Fungi</taxon>
        <taxon>Dikarya</taxon>
        <taxon>Ascomycota</taxon>
        <taxon>Pezizomycotina</taxon>
        <taxon>Leotiomycetes</taxon>
        <taxon>Helotiales</taxon>
        <taxon>Sclerotiniaceae</taxon>
        <taxon>Botrytis</taxon>
    </lineage>
</organism>
<evidence type="ECO:0000256" key="2">
    <source>
        <dbReference type="SAM" id="Phobius"/>
    </source>
</evidence>
<protein>
    <submittedName>
        <fullName evidence="3">Uncharacterized protein</fullName>
    </submittedName>
</protein>
<proteinExistence type="predicted"/>
<feature type="compositionally biased region" description="Gly residues" evidence="1">
    <location>
        <begin position="78"/>
        <end position="87"/>
    </location>
</feature>
<evidence type="ECO:0000313" key="3">
    <source>
        <dbReference type="EMBL" id="TGO28490.1"/>
    </source>
</evidence>
<gene>
    <name evidence="3" type="ORF">BPAE_0027g00570</name>
</gene>
<keyword evidence="4" id="KW-1185">Reference proteome</keyword>
<feature type="region of interest" description="Disordered" evidence="1">
    <location>
        <begin position="55"/>
        <end position="91"/>
    </location>
</feature>
<dbReference type="AlphaFoldDB" id="A0A4Z1FYX2"/>
<sequence>MGQFVAGIMLTLLIVGCFLSLLYYVCQKWEEYHNDRLANEADNYEMGRLESGGASFDGGDGHMEGGTAARDNESATAGGAGGVLGGEDSGDIGFARTLPLDE</sequence>
<dbReference type="Proteomes" id="UP000297910">
    <property type="component" value="Unassembled WGS sequence"/>
</dbReference>
<name>A0A4Z1FYX2_9HELO</name>
<keyword evidence="2" id="KW-0812">Transmembrane</keyword>
<keyword evidence="2" id="KW-0472">Membrane</keyword>
<reference evidence="3 4" key="1">
    <citation type="submission" date="2017-12" db="EMBL/GenBank/DDBJ databases">
        <title>Comparative genomics of Botrytis spp.</title>
        <authorList>
            <person name="Valero-Jimenez C.A."/>
            <person name="Tapia P."/>
            <person name="Veloso J."/>
            <person name="Silva-Moreno E."/>
            <person name="Staats M."/>
            <person name="Valdes J.H."/>
            <person name="Van Kan J.A.L."/>
        </authorList>
    </citation>
    <scope>NUCLEOTIDE SEQUENCE [LARGE SCALE GENOMIC DNA]</scope>
    <source>
        <strain evidence="3 4">Bp0003</strain>
    </source>
</reference>
<evidence type="ECO:0000256" key="1">
    <source>
        <dbReference type="SAM" id="MobiDB-lite"/>
    </source>
</evidence>
<dbReference type="EMBL" id="PQXI01000027">
    <property type="protein sequence ID" value="TGO28490.1"/>
    <property type="molecule type" value="Genomic_DNA"/>
</dbReference>